<organism evidence="1 2">
    <name type="scientific">Bacillus phage FADO</name>
    <dbReference type="NCBI Taxonomy" id="2917160"/>
    <lineage>
        <taxon>Viruses</taxon>
        <taxon>Duplodnaviria</taxon>
        <taxon>Heunggongvirae</taxon>
        <taxon>Uroviricota</taxon>
        <taxon>Caudoviricetes</taxon>
        <taxon>Heleneionescovirinae</taxon>
        <taxon>Zhangjivirus</taxon>
        <taxon>Zhangjivirus fado</taxon>
    </lineage>
</organism>
<reference evidence="1 2" key="1">
    <citation type="submission" date="2022-01" db="EMBL/GenBank/DDBJ databases">
        <authorList>
            <person name="Stokar-Avihail A."/>
        </authorList>
    </citation>
    <scope>NUCLEOTIDE SEQUENCE [LARGE SCALE GENOMIC DNA]</scope>
</reference>
<dbReference type="InterPro" id="IPR008577">
    <property type="entry name" value="DUF859"/>
</dbReference>
<dbReference type="EMBL" id="OM236516">
    <property type="protein sequence ID" value="UNY48884.1"/>
    <property type="molecule type" value="Genomic_DNA"/>
</dbReference>
<dbReference type="Pfam" id="PF05895">
    <property type="entry name" value="DUF859"/>
    <property type="match status" value="2"/>
</dbReference>
<gene>
    <name evidence="1" type="ORF">fado_169</name>
</gene>
<accession>A0AAE9G8X7</accession>
<protein>
    <submittedName>
        <fullName evidence="1">Capsid and scaffold protein</fullName>
    </submittedName>
</protein>
<dbReference type="Proteomes" id="UP000831021">
    <property type="component" value="Segment"/>
</dbReference>
<evidence type="ECO:0000313" key="1">
    <source>
        <dbReference type="EMBL" id="UNY48884.1"/>
    </source>
</evidence>
<name>A0AAE9G8X7_9CAUD</name>
<evidence type="ECO:0000313" key="2">
    <source>
        <dbReference type="Proteomes" id="UP000831021"/>
    </source>
</evidence>
<proteinExistence type="predicted"/>
<keyword evidence="2" id="KW-1185">Reference proteome</keyword>
<sequence length="800" mass="86883">MALSGSISKTVATYWRLSLSWTATQDVSANTSTITAKMYWEALDSYGVSSGATKSSGIKHDGGSWSVESKSGMASLSGHQKKLINTYTFTLSHNSDGTKSFSLDGYFKAEVTLRGTYYGSIDLDEKTFTLNTIPRESKLTSSASWQAGKSLPISISRYSSKFDHDIDIYVNNVKIKTVTGIGTSTTVNFSAGENEDIFRELAKNTSSWNQASKIVMRTMSGSTQIGSNTYTGTCSSPTATTVSGSSFTIGNSTSVSLTNEKNSAFVYDLTASIGSYTKTLLSKSTSLSVSWDTNSDKTSLLNQLPTSNSRTLTYTLTTYWKNGTSYTKVRNSTSSNVTAKVNTSTEKPTFSGGMTYADTNSKTTAVTGDSSYIIQGQSTLTVTLPSANLASASTGTTMKEYQCVVNGSTVIVAHPSTATNLTFTFSSSKLNASTNQTLTMKAVDKRGNYTAKTITVKFIPYSPPTLTSTALRDNSFDSNTKLTLRGNASPISIGGVNKNAIKSANYKYAEDGQSLPTTWTPFTGLTGLTSFTANVVTLNLDNSKSWNIQIYFADKLVGVYQNILVDVGRPIFFIDSKNRALGFNDMPANPNEILVNGRIRFGNTMWSSQAQGEGEAGALWMNNSDITGVNAMYFHDISQDYNGEGLMFLKSGATAGSPSPSDYDNLYARNGVLYFNGKPVTYQEDRIIWSGASFPNASTTLTMKRALSECPNGWILCWSDYDAAEKKYNDYNIVYTFIPKEHVVNLGYSGTGVYFSTPSTRTMTPNKYLYITDTTIKGNDDNAMSDSYADDVVLRYVLIW</sequence>